<evidence type="ECO:0000313" key="2">
    <source>
        <dbReference type="EMBL" id="TDO20498.1"/>
    </source>
</evidence>
<keyword evidence="1" id="KW-0175">Coiled coil</keyword>
<proteinExistence type="predicted"/>
<evidence type="ECO:0000256" key="1">
    <source>
        <dbReference type="SAM" id="Coils"/>
    </source>
</evidence>
<feature type="coiled-coil region" evidence="1">
    <location>
        <begin position="461"/>
        <end position="488"/>
    </location>
</feature>
<dbReference type="RefSeq" id="WP_094254498.1">
    <property type="nucleotide sequence ID" value="NZ_NNCE01000002.1"/>
</dbReference>
<comment type="caution">
    <text evidence="2">The sequence shown here is derived from an EMBL/GenBank/DDBJ whole genome shotgun (WGS) entry which is preliminary data.</text>
</comment>
<organism evidence="2 3">
    <name type="scientific">Mycoplasma testudineum</name>
    <dbReference type="NCBI Taxonomy" id="244584"/>
    <lineage>
        <taxon>Bacteria</taxon>
        <taxon>Bacillati</taxon>
        <taxon>Mycoplasmatota</taxon>
        <taxon>Mollicutes</taxon>
        <taxon>Mycoplasmataceae</taxon>
        <taxon>Mycoplasma</taxon>
    </lineage>
</organism>
<gene>
    <name evidence="2" type="ORF">EI74_0328</name>
</gene>
<evidence type="ECO:0000313" key="3">
    <source>
        <dbReference type="Proteomes" id="UP000295518"/>
    </source>
</evidence>
<sequence length="748" mass="88649">MRKNSEKAIQIENLISYQNNSSKKINRVSNLNITKGDLTLIVGETNINMYKLLNDSSYTNFYGNAFLIDNDKKSTNLLLNKEIHVRFTEDSQIYKADPNLKILEFFLKNFIPRNYGVSDKSRWIQITQNHKKLFEKKYAMITMELVNSLNYVTKRQEQIYNFIQDIDFVDESKLDEISNDLISTKSSTLIYLLRSVEKFWHFYEKIKSSTNDNNSVVSEKQIEKMSQQLIEKEIKAVYNPAYLDKTRELQVATQEFNSATEEKKIKEKNSVFRINTIITKLKNNYQSYYRMSKNSTKLSYLKLTYVYHHFYKILLASKRNLKHLTNDEYDDLEKNIYNHIFDFVNKNLYSPQREAVTLQFIKRIIRDEFDFTILKSYFNVSSVNKKDLLVEIKDRKKRVAEIKKKKVHKHLRTNLDNDYDVLKYKLEQAEFDYEWKTKFLKDSKESQHDAHTATISFNESISHFLKANQKLNQKLKKMQLNTNEVDKKIAKNYDTQKLRVFDRLIADMIKANRDAKKFFRFENEKIKSIKNPHLFILREVFAHGSKMNISGTDLIRDISKLKDYEKEKFAFLEQHIKKTFMVVGKDYESRFGKEKAVELLKIIQDYNKEHEKAFLLVDKFTPYIENYANKIIISHDNKAIEFGDLKEVTNNLIHPYSNYVLNNVKVPNEVIHDKELANDISSIQKYTDKHFVHAALEQFVSWSKIDPEMLANYVPKQIMVHLYEDGEKTQLVDMVNPTTIEETTIIDI</sequence>
<dbReference type="Proteomes" id="UP000295518">
    <property type="component" value="Unassembled WGS sequence"/>
</dbReference>
<keyword evidence="3" id="KW-1185">Reference proteome</keyword>
<dbReference type="EMBL" id="SNWN01000010">
    <property type="protein sequence ID" value="TDO20498.1"/>
    <property type="molecule type" value="Genomic_DNA"/>
</dbReference>
<reference evidence="2 3" key="1">
    <citation type="submission" date="2019-03" db="EMBL/GenBank/DDBJ databases">
        <title>Genomic Encyclopedia of Archaeal and Bacterial Type Strains, Phase II (KMG-II): from individual species to whole genera.</title>
        <authorList>
            <person name="Goeker M."/>
        </authorList>
    </citation>
    <scope>NUCLEOTIDE SEQUENCE [LARGE SCALE GENOMIC DNA]</scope>
    <source>
        <strain evidence="2 3">ATCC 700618</strain>
    </source>
</reference>
<accession>A0A4R6IFM4</accession>
<protein>
    <submittedName>
        <fullName evidence="2">Uncharacterized protein</fullName>
    </submittedName>
</protein>
<name>A0A4R6IFM4_9MOLU</name>
<dbReference type="AlphaFoldDB" id="A0A4R6IFM4"/>